<evidence type="ECO:0000313" key="1">
    <source>
        <dbReference type="EMBL" id="KIH42739.1"/>
    </source>
</evidence>
<dbReference type="EMBL" id="KN793212">
    <property type="protein sequence ID" value="KIH42739.1"/>
    <property type="molecule type" value="Genomic_DNA"/>
</dbReference>
<dbReference type="AlphaFoldDB" id="A0A0C2F6Z7"/>
<reference evidence="1 2" key="1">
    <citation type="submission" date="2013-12" db="EMBL/GenBank/DDBJ databases">
        <title>Draft genome of the parsitic nematode Ancylostoma duodenale.</title>
        <authorList>
            <person name="Mitreva M."/>
        </authorList>
    </citation>
    <scope>NUCLEOTIDE SEQUENCE [LARGE SCALE GENOMIC DNA]</scope>
    <source>
        <strain evidence="1 2">Zhejiang</strain>
    </source>
</reference>
<gene>
    <name evidence="1" type="ORF">ANCDUO_27271</name>
</gene>
<name>A0A0C2F6Z7_9BILA</name>
<feature type="non-terminal residue" evidence="1">
    <location>
        <position position="72"/>
    </location>
</feature>
<organism evidence="1 2">
    <name type="scientific">Ancylostoma duodenale</name>
    <dbReference type="NCBI Taxonomy" id="51022"/>
    <lineage>
        <taxon>Eukaryota</taxon>
        <taxon>Metazoa</taxon>
        <taxon>Ecdysozoa</taxon>
        <taxon>Nematoda</taxon>
        <taxon>Chromadorea</taxon>
        <taxon>Rhabditida</taxon>
        <taxon>Rhabditina</taxon>
        <taxon>Rhabditomorpha</taxon>
        <taxon>Strongyloidea</taxon>
        <taxon>Ancylostomatidae</taxon>
        <taxon>Ancylostomatinae</taxon>
        <taxon>Ancylostoma</taxon>
    </lineage>
</organism>
<keyword evidence="2" id="KW-1185">Reference proteome</keyword>
<feature type="non-terminal residue" evidence="1">
    <location>
        <position position="1"/>
    </location>
</feature>
<protein>
    <submittedName>
        <fullName evidence="1">Uncharacterized protein</fullName>
    </submittedName>
</protein>
<evidence type="ECO:0000313" key="2">
    <source>
        <dbReference type="Proteomes" id="UP000054047"/>
    </source>
</evidence>
<sequence>TYFCCTPSLRRTMAWPDMRCLSTVEPLKQLTGRTCTRCSTFTSRKRRSCMVFLILGRSMSMPFKYFQKMLQG</sequence>
<accession>A0A0C2F6Z7</accession>
<proteinExistence type="predicted"/>
<dbReference type="Proteomes" id="UP000054047">
    <property type="component" value="Unassembled WGS sequence"/>
</dbReference>